<feature type="transmembrane region" description="Helical" evidence="1">
    <location>
        <begin position="104"/>
        <end position="137"/>
    </location>
</feature>
<feature type="domain" description="DUF418" evidence="2">
    <location>
        <begin position="237"/>
        <end position="400"/>
    </location>
</feature>
<evidence type="ECO:0000313" key="4">
    <source>
        <dbReference type="Proteomes" id="UP000214588"/>
    </source>
</evidence>
<keyword evidence="1" id="KW-0812">Transmembrane</keyword>
<dbReference type="PANTHER" id="PTHR30590">
    <property type="entry name" value="INNER MEMBRANE PROTEIN"/>
    <property type="match status" value="1"/>
</dbReference>
<dbReference type="AlphaFoldDB" id="A0A226BZF4"/>
<sequence>MTKYVFPTEPKKRVEVVDIIRGFALFGVLLVNMTLFKSTLFYLEKTPGEYVGELNILFAWIIELFAEGKFYPIFSFLFGLGFYFFTTRAKKKGLNVVSLYRRRILGLFMFGIIHLVFIWSGDILHLYAIGGLTLLLFNDFKITIIKKFILGFFVLAILVQGGLFLSESLIIEDQIDAEVDPLEERKMLKIQALEVYQEGSFSEILSFRVQEELPFVLANVLISISDILFLFLLGMYAGKKEIFYNIKENIFIFKNVLKWGALVAIPGLIVYVLILQDVILLPRELKLPIQEIVFYVYSIALASVYISGIVILSQKEKFYNLLHPLSYVGKLALTNYLTQSIISVLVFYGYGLGLFGRVSLFIGVVITISIFILQIIWSKLWMTRFKFGPFEWLWRSYTYGELQSITK</sequence>
<name>A0A226BZF4_9FIRM</name>
<comment type="caution">
    <text evidence="3">The sequence shown here is derived from an EMBL/GenBank/DDBJ whole genome shotgun (WGS) entry which is preliminary data.</text>
</comment>
<feature type="transmembrane region" description="Helical" evidence="1">
    <location>
        <begin position="358"/>
        <end position="377"/>
    </location>
</feature>
<keyword evidence="4" id="KW-1185">Reference proteome</keyword>
<reference evidence="3 4" key="1">
    <citation type="submission" date="2017-06" db="EMBL/GenBank/DDBJ databases">
        <title>Draft Genome Sequence of Natranaerobius trueperi halophilic, alkalithermophilic bacteria from soda lakes.</title>
        <authorList>
            <person name="Zhao B."/>
        </authorList>
    </citation>
    <scope>NUCLEOTIDE SEQUENCE [LARGE SCALE GENOMIC DNA]</scope>
    <source>
        <strain evidence="3 4">DSM 18760</strain>
    </source>
</reference>
<dbReference type="PANTHER" id="PTHR30590:SF2">
    <property type="entry name" value="INNER MEMBRANE PROTEIN"/>
    <property type="match status" value="1"/>
</dbReference>
<gene>
    <name evidence="3" type="ORF">CDO51_02675</name>
</gene>
<feature type="transmembrane region" description="Helical" evidence="1">
    <location>
        <begin position="55"/>
        <end position="84"/>
    </location>
</feature>
<organism evidence="3 4">
    <name type="scientific">Natranaerobius trueperi</name>
    <dbReference type="NCBI Taxonomy" id="759412"/>
    <lineage>
        <taxon>Bacteria</taxon>
        <taxon>Bacillati</taxon>
        <taxon>Bacillota</taxon>
        <taxon>Clostridia</taxon>
        <taxon>Natranaerobiales</taxon>
        <taxon>Natranaerobiaceae</taxon>
        <taxon>Natranaerobius</taxon>
    </lineage>
</organism>
<feature type="transmembrane region" description="Helical" evidence="1">
    <location>
        <begin position="149"/>
        <end position="171"/>
    </location>
</feature>
<dbReference type="InterPro" id="IPR007349">
    <property type="entry name" value="DUF418"/>
</dbReference>
<feature type="transmembrane region" description="Helical" evidence="1">
    <location>
        <begin position="259"/>
        <end position="280"/>
    </location>
</feature>
<dbReference type="OrthoDB" id="9807744at2"/>
<evidence type="ECO:0000259" key="2">
    <source>
        <dbReference type="Pfam" id="PF04235"/>
    </source>
</evidence>
<keyword evidence="1" id="KW-0472">Membrane</keyword>
<dbReference type="EMBL" id="NIQC01000004">
    <property type="protein sequence ID" value="OWZ84428.1"/>
    <property type="molecule type" value="Genomic_DNA"/>
</dbReference>
<protein>
    <recommendedName>
        <fullName evidence="2">DUF418 domain-containing protein</fullName>
    </recommendedName>
</protein>
<feature type="transmembrane region" description="Helical" evidence="1">
    <location>
        <begin position="215"/>
        <end position="238"/>
    </location>
</feature>
<proteinExistence type="predicted"/>
<feature type="transmembrane region" description="Helical" evidence="1">
    <location>
        <begin position="333"/>
        <end position="352"/>
    </location>
</feature>
<feature type="transmembrane region" description="Helical" evidence="1">
    <location>
        <begin position="20"/>
        <end position="43"/>
    </location>
</feature>
<dbReference type="InterPro" id="IPR052529">
    <property type="entry name" value="Bact_Transport_Assoc"/>
</dbReference>
<dbReference type="Pfam" id="PF04235">
    <property type="entry name" value="DUF418"/>
    <property type="match status" value="1"/>
</dbReference>
<accession>A0A226BZF4</accession>
<evidence type="ECO:0000313" key="3">
    <source>
        <dbReference type="EMBL" id="OWZ84428.1"/>
    </source>
</evidence>
<feature type="transmembrane region" description="Helical" evidence="1">
    <location>
        <begin position="292"/>
        <end position="312"/>
    </location>
</feature>
<dbReference type="RefSeq" id="WP_089022759.1">
    <property type="nucleotide sequence ID" value="NZ_NIQC01000004.1"/>
</dbReference>
<keyword evidence="1" id="KW-1133">Transmembrane helix</keyword>
<dbReference type="Proteomes" id="UP000214588">
    <property type="component" value="Unassembled WGS sequence"/>
</dbReference>
<evidence type="ECO:0000256" key="1">
    <source>
        <dbReference type="SAM" id="Phobius"/>
    </source>
</evidence>